<evidence type="ECO:0000256" key="6">
    <source>
        <dbReference type="ARBA" id="ARBA00022815"/>
    </source>
</evidence>
<reference evidence="10" key="1">
    <citation type="submission" date="2022-01" db="UniProtKB">
        <authorList>
            <consortium name="EnsemblMetazoa"/>
        </authorList>
    </citation>
    <scope>IDENTIFICATION</scope>
</reference>
<name>A0A8I6RCP6_CIMLE</name>
<evidence type="ECO:0000256" key="9">
    <source>
        <dbReference type="SAM" id="SignalP"/>
    </source>
</evidence>
<evidence type="ECO:0000256" key="5">
    <source>
        <dbReference type="ARBA" id="ARBA00022729"/>
    </source>
</evidence>
<keyword evidence="5 9" id="KW-0732">Signal</keyword>
<feature type="signal peptide" evidence="9">
    <location>
        <begin position="1"/>
        <end position="28"/>
    </location>
</feature>
<dbReference type="GO" id="GO:0007218">
    <property type="term" value="P:neuropeptide signaling pathway"/>
    <property type="evidence" value="ECO:0007669"/>
    <property type="project" value="UniProtKB-KW"/>
</dbReference>
<organism evidence="10 11">
    <name type="scientific">Cimex lectularius</name>
    <name type="common">Bed bug</name>
    <name type="synonym">Acanthia lectularia</name>
    <dbReference type="NCBI Taxonomy" id="79782"/>
    <lineage>
        <taxon>Eukaryota</taxon>
        <taxon>Metazoa</taxon>
        <taxon>Ecdysozoa</taxon>
        <taxon>Arthropoda</taxon>
        <taxon>Hexapoda</taxon>
        <taxon>Insecta</taxon>
        <taxon>Pterygota</taxon>
        <taxon>Neoptera</taxon>
        <taxon>Paraneoptera</taxon>
        <taxon>Hemiptera</taxon>
        <taxon>Heteroptera</taxon>
        <taxon>Panheteroptera</taxon>
        <taxon>Cimicomorpha</taxon>
        <taxon>Cimicidae</taxon>
        <taxon>Cimex</taxon>
    </lineage>
</organism>
<evidence type="ECO:0000256" key="7">
    <source>
        <dbReference type="ARBA" id="ARBA00023283"/>
    </source>
</evidence>
<keyword evidence="8" id="KW-0527">Neuropeptide</keyword>
<evidence type="ECO:0000256" key="1">
    <source>
        <dbReference type="ARBA" id="ARBA00004613"/>
    </source>
</evidence>
<protein>
    <submittedName>
        <fullName evidence="10">Uncharacterized protein</fullName>
    </submittedName>
</protein>
<dbReference type="PROSITE" id="PS00256">
    <property type="entry name" value="AKH"/>
    <property type="match status" value="1"/>
</dbReference>
<evidence type="ECO:0000256" key="4">
    <source>
        <dbReference type="ARBA" id="ARBA00022702"/>
    </source>
</evidence>
<evidence type="ECO:0000256" key="2">
    <source>
        <dbReference type="ARBA" id="ARBA00006145"/>
    </source>
</evidence>
<dbReference type="InterPro" id="IPR010475">
    <property type="entry name" value="AKH/RPCH_hormone"/>
</dbReference>
<evidence type="ECO:0000313" key="10">
    <source>
        <dbReference type="EnsemblMetazoa" id="XP_014240738.1"/>
    </source>
</evidence>
<dbReference type="Proteomes" id="UP000494040">
    <property type="component" value="Unassembled WGS sequence"/>
</dbReference>
<keyword evidence="3" id="KW-0964">Secreted</keyword>
<keyword evidence="4" id="KW-0372">Hormone</keyword>
<comment type="subcellular location">
    <subcellularLocation>
        <location evidence="1">Secreted</location>
    </subcellularLocation>
</comment>
<dbReference type="GO" id="GO:0005576">
    <property type="term" value="C:extracellular region"/>
    <property type="evidence" value="ECO:0007669"/>
    <property type="project" value="UniProtKB-SubCell"/>
</dbReference>
<comment type="similarity">
    <text evidence="2">Belongs to the AKH/HRTH/RPCH family.</text>
</comment>
<evidence type="ECO:0000256" key="8">
    <source>
        <dbReference type="ARBA" id="ARBA00023320"/>
    </source>
</evidence>
<dbReference type="GeneID" id="106661706"/>
<dbReference type="GO" id="GO:0005179">
    <property type="term" value="F:hormone activity"/>
    <property type="evidence" value="ECO:0007669"/>
    <property type="project" value="UniProtKB-KW"/>
</dbReference>
<sequence length="97" mass="10522">MDSKQAIMSLAIATIATFLVLNSHLGQAQVTFSRDWSAGKRGVPECAVPFKSAAAIGQMLLSELRAIANCELRTAYTQKLAQDEDNTQDVFIPQHNG</sequence>
<dbReference type="KEGG" id="clec:106661706"/>
<keyword evidence="6" id="KW-0027">Amidation</keyword>
<accession>A0A8I6RCP6</accession>
<evidence type="ECO:0000256" key="3">
    <source>
        <dbReference type="ARBA" id="ARBA00022525"/>
    </source>
</evidence>
<feature type="chain" id="PRO_5035312634" evidence="9">
    <location>
        <begin position="29"/>
        <end position="97"/>
    </location>
</feature>
<dbReference type="OrthoDB" id="8196018at2759"/>
<keyword evidence="11" id="KW-1185">Reference proteome</keyword>
<dbReference type="RefSeq" id="XP_014240738.1">
    <property type="nucleotide sequence ID" value="XM_014385252.2"/>
</dbReference>
<proteinExistence type="inferred from homology"/>
<dbReference type="AlphaFoldDB" id="A0A8I6RCP6"/>
<dbReference type="Pfam" id="PF06377">
    <property type="entry name" value="Adipokin_hormo"/>
    <property type="match status" value="1"/>
</dbReference>
<keyword evidence="7" id="KW-0873">Pyrrolidone carboxylic acid</keyword>
<dbReference type="InterPro" id="IPR002047">
    <property type="entry name" value="Adipokinetic_hormone_CS"/>
</dbReference>
<evidence type="ECO:0000313" key="11">
    <source>
        <dbReference type="Proteomes" id="UP000494040"/>
    </source>
</evidence>
<dbReference type="EnsemblMetazoa" id="XM_014385252.2">
    <property type="protein sequence ID" value="XP_014240738.1"/>
    <property type="gene ID" value="LOC106661706"/>
</dbReference>